<dbReference type="STRING" id="554065.E1ZKE8"/>
<dbReference type="PANTHER" id="PTHR23063:SF59">
    <property type="entry name" value="ACYLTRANSFERASE"/>
    <property type="match status" value="1"/>
</dbReference>
<evidence type="ECO:0000256" key="4">
    <source>
        <dbReference type="ARBA" id="ARBA00022516"/>
    </source>
</evidence>
<keyword evidence="7 15" id="KW-1133">Transmembrane helix</keyword>
<evidence type="ECO:0000256" key="15">
    <source>
        <dbReference type="SAM" id="Phobius"/>
    </source>
</evidence>
<organism evidence="18">
    <name type="scientific">Chlorella variabilis</name>
    <name type="common">Green alga</name>
    <dbReference type="NCBI Taxonomy" id="554065"/>
    <lineage>
        <taxon>Eukaryota</taxon>
        <taxon>Viridiplantae</taxon>
        <taxon>Chlorophyta</taxon>
        <taxon>core chlorophytes</taxon>
        <taxon>Trebouxiophyceae</taxon>
        <taxon>Chlorellales</taxon>
        <taxon>Chlorellaceae</taxon>
        <taxon>Chlorella clade</taxon>
        <taxon>Chlorella</taxon>
    </lineage>
</organism>
<feature type="domain" description="Phospholipid/glycerol acyltransferase" evidence="16">
    <location>
        <begin position="209"/>
        <end position="312"/>
    </location>
</feature>
<comment type="subcellular location">
    <subcellularLocation>
        <location evidence="1">Membrane</location>
    </subcellularLocation>
</comment>
<keyword evidence="11" id="KW-1208">Phospholipid metabolism</keyword>
<feature type="transmembrane region" description="Helical" evidence="15">
    <location>
        <begin position="124"/>
        <end position="147"/>
    </location>
</feature>
<feature type="compositionally biased region" description="Low complexity" evidence="14">
    <location>
        <begin position="32"/>
        <end position="51"/>
    </location>
</feature>
<dbReference type="SMART" id="SM00563">
    <property type="entry name" value="PlsC"/>
    <property type="match status" value="1"/>
</dbReference>
<evidence type="ECO:0000313" key="18">
    <source>
        <dbReference type="Proteomes" id="UP000008141"/>
    </source>
</evidence>
<dbReference type="InterPro" id="IPR045252">
    <property type="entry name" value="LPCAT1-like"/>
</dbReference>
<keyword evidence="12" id="KW-0012">Acyltransferase</keyword>
<evidence type="ECO:0000256" key="6">
    <source>
        <dbReference type="ARBA" id="ARBA00022692"/>
    </source>
</evidence>
<dbReference type="GeneID" id="17353050"/>
<comment type="pathway">
    <text evidence="2">Lipid metabolism.</text>
</comment>
<feature type="compositionally biased region" description="Gly residues" evidence="14">
    <location>
        <begin position="8"/>
        <end position="17"/>
    </location>
</feature>
<sequence>MSTQAPGGLLGNAGGQQEGAAAEKAVTEIPGQALPPRAALLPPRPASQAASYASEDNGSETDFTAVGWRPPGDGAQPPSHTHAAVQPEAAALSEAELRRSPFFDLQHPVTLYEAAKLVLMAPVVVLKLLALAVAVPYAWAVLAVLLLGHKPQTPMQPFRQFLQQGGKRVIRSALQWVHQWGRFLLFVAGFYHIPVRGWHNVRAAEECRAILVFNHPSYVDAAAMATFFTPSGVSKAGVLFFVERKGSSDRANKHVLRGDAVTAIAGRAADRRFPLVAIAPEATTKAQPCLLKFRRGAFAMGLPVCPVLLRYRYRHFNPGWGIAITPFHVYRLLAQLINHLDITVLPPYHPSDAELKDWRLYAENMRQLMGQHLGVPLGLSEERQLWRMGARVNLLGTKAWFASSAIGMSTALQRLRQGQGRCQQQLLSLLQWHQQQAQAGGLQQQRGMADQAPAKQFAKERKGFQNSLSELRKTWAKERLEKEAARAAAEAAARAEREAARAQRKQKDLQSKARRLTEFQAQEAAARELRLAAKAERLKRAQLREEVLDVAREERRRLLLLQSCNWVTEQTLEQRVQEALDNPKRQEPPSKRLCEQPKLFRRGGGMRGSPAVAAALLAAVLQGLHVGGAAAPAVSSTASRRSLQMAPRFRGGCPGGMFTIRSAADRQRALDSGRHAFRWHIQEFCQKMPLYVMEPLRFGLRLAPRCTNRARTRFTLLLSFASPCARGQRVKHTLAVNWRPRRNCASDYWPLRTSSEARAALGQLCPIFQPEQMPPLQCPPGFVAGQPEVVGNVLDAIFLQHVMPGLRSTRYWCKGGLAEVWYEKLNGCTTPRSKGASPYLMAEGQARYACYHPNRRPGREIRIGFRAQGTYRRQCFDRVSLIRA</sequence>
<evidence type="ECO:0000259" key="16">
    <source>
        <dbReference type="SMART" id="SM00563"/>
    </source>
</evidence>
<dbReference type="eggNOG" id="KOG4666">
    <property type="taxonomic scope" value="Eukaryota"/>
</dbReference>
<keyword evidence="4" id="KW-0444">Lipid biosynthesis</keyword>
<evidence type="ECO:0000256" key="8">
    <source>
        <dbReference type="ARBA" id="ARBA00023098"/>
    </source>
</evidence>
<evidence type="ECO:0000256" key="12">
    <source>
        <dbReference type="ARBA" id="ARBA00023315"/>
    </source>
</evidence>
<dbReference type="PANTHER" id="PTHR23063">
    <property type="entry name" value="PHOSPHOLIPID ACYLTRANSFERASE"/>
    <property type="match status" value="1"/>
</dbReference>
<keyword evidence="5" id="KW-0808">Transferase</keyword>
<dbReference type="SUPFAM" id="SSF69593">
    <property type="entry name" value="Glycerol-3-phosphate (1)-acyltransferase"/>
    <property type="match status" value="1"/>
</dbReference>
<dbReference type="AlphaFoldDB" id="E1ZKE8"/>
<dbReference type="InterPro" id="IPR002123">
    <property type="entry name" value="Plipid/glycerol_acylTrfase"/>
</dbReference>
<evidence type="ECO:0000256" key="10">
    <source>
        <dbReference type="ARBA" id="ARBA00023209"/>
    </source>
</evidence>
<dbReference type="KEGG" id="cvr:CHLNCDRAFT_53603"/>
<evidence type="ECO:0000256" key="7">
    <source>
        <dbReference type="ARBA" id="ARBA00022989"/>
    </source>
</evidence>
<keyword evidence="9 15" id="KW-0472">Membrane</keyword>
<dbReference type="EMBL" id="GL433850">
    <property type="protein sequence ID" value="EFN53795.1"/>
    <property type="molecule type" value="Genomic_DNA"/>
</dbReference>
<keyword evidence="13" id="KW-0175">Coiled coil</keyword>
<evidence type="ECO:0000313" key="17">
    <source>
        <dbReference type="EMBL" id="EFN53795.1"/>
    </source>
</evidence>
<dbReference type="GO" id="GO:0016020">
    <property type="term" value="C:membrane"/>
    <property type="evidence" value="ECO:0007669"/>
    <property type="project" value="UniProtKB-SubCell"/>
</dbReference>
<keyword evidence="18" id="KW-1185">Reference proteome</keyword>
<keyword evidence="8" id="KW-0443">Lipid metabolism</keyword>
<comment type="similarity">
    <text evidence="3">Belongs to the 1-acyl-sn-glycerol-3-phosphate acyltransferase family.</text>
</comment>
<dbReference type="OrthoDB" id="272512at2759"/>
<evidence type="ECO:0000256" key="1">
    <source>
        <dbReference type="ARBA" id="ARBA00004370"/>
    </source>
</evidence>
<dbReference type="RefSeq" id="XP_005845897.1">
    <property type="nucleotide sequence ID" value="XM_005845835.1"/>
</dbReference>
<reference evidence="17 18" key="1">
    <citation type="journal article" date="2010" name="Plant Cell">
        <title>The Chlorella variabilis NC64A genome reveals adaptation to photosymbiosis, coevolution with viruses, and cryptic sex.</title>
        <authorList>
            <person name="Blanc G."/>
            <person name="Duncan G."/>
            <person name="Agarkova I."/>
            <person name="Borodovsky M."/>
            <person name="Gurnon J."/>
            <person name="Kuo A."/>
            <person name="Lindquist E."/>
            <person name="Lucas S."/>
            <person name="Pangilinan J."/>
            <person name="Polle J."/>
            <person name="Salamov A."/>
            <person name="Terry A."/>
            <person name="Yamada T."/>
            <person name="Dunigan D.D."/>
            <person name="Grigoriev I.V."/>
            <person name="Claverie J.M."/>
            <person name="Van Etten J.L."/>
        </authorList>
    </citation>
    <scope>NUCLEOTIDE SEQUENCE [LARGE SCALE GENOMIC DNA]</scope>
    <source>
        <strain evidence="17 18">NC64A</strain>
    </source>
</reference>
<accession>E1ZKE8</accession>
<dbReference type="GO" id="GO:0008654">
    <property type="term" value="P:phospholipid biosynthetic process"/>
    <property type="evidence" value="ECO:0007669"/>
    <property type="project" value="UniProtKB-KW"/>
</dbReference>
<gene>
    <name evidence="17" type="ORF">CHLNCDRAFT_53603</name>
</gene>
<evidence type="ECO:0000256" key="2">
    <source>
        <dbReference type="ARBA" id="ARBA00005189"/>
    </source>
</evidence>
<feature type="region of interest" description="Disordered" evidence="14">
    <location>
        <begin position="1"/>
        <end position="81"/>
    </location>
</feature>
<keyword evidence="10" id="KW-0594">Phospholipid biosynthesis</keyword>
<dbReference type="CDD" id="cd07991">
    <property type="entry name" value="LPLAT_LPCAT1-like"/>
    <property type="match status" value="1"/>
</dbReference>
<dbReference type="GO" id="GO:0008374">
    <property type="term" value="F:O-acyltransferase activity"/>
    <property type="evidence" value="ECO:0007669"/>
    <property type="project" value="InterPro"/>
</dbReference>
<evidence type="ECO:0000256" key="13">
    <source>
        <dbReference type="SAM" id="Coils"/>
    </source>
</evidence>
<keyword evidence="6 15" id="KW-0812">Transmembrane</keyword>
<evidence type="ECO:0000256" key="5">
    <source>
        <dbReference type="ARBA" id="ARBA00022679"/>
    </source>
</evidence>
<feature type="coiled-coil region" evidence="13">
    <location>
        <begin position="477"/>
        <end position="546"/>
    </location>
</feature>
<evidence type="ECO:0000256" key="9">
    <source>
        <dbReference type="ARBA" id="ARBA00023136"/>
    </source>
</evidence>
<protein>
    <recommendedName>
        <fullName evidence="16">Phospholipid/glycerol acyltransferase domain-containing protein</fullName>
    </recommendedName>
</protein>
<evidence type="ECO:0000256" key="14">
    <source>
        <dbReference type="SAM" id="MobiDB-lite"/>
    </source>
</evidence>
<evidence type="ECO:0000256" key="3">
    <source>
        <dbReference type="ARBA" id="ARBA00008655"/>
    </source>
</evidence>
<evidence type="ECO:0000256" key="11">
    <source>
        <dbReference type="ARBA" id="ARBA00023264"/>
    </source>
</evidence>
<proteinExistence type="inferred from homology"/>
<dbReference type="Proteomes" id="UP000008141">
    <property type="component" value="Unassembled WGS sequence"/>
</dbReference>
<dbReference type="InParanoid" id="E1ZKE8"/>
<name>E1ZKE8_CHLVA</name>